<comment type="caution">
    <text evidence="10">The sequence shown here is derived from an EMBL/GenBank/DDBJ whole genome shotgun (WGS) entry which is preliminary data.</text>
</comment>
<feature type="region of interest" description="Disordered" evidence="5">
    <location>
        <begin position="1421"/>
        <end position="1548"/>
    </location>
</feature>
<evidence type="ECO:0000256" key="2">
    <source>
        <dbReference type="ARBA" id="ARBA00022525"/>
    </source>
</evidence>
<dbReference type="Gene3D" id="1.20.120.340">
    <property type="entry name" value="Flagellar protein FliS"/>
    <property type="match status" value="1"/>
</dbReference>
<keyword evidence="11" id="KW-1185">Reference proteome</keyword>
<feature type="domain" description="Flagellar hook-associated protein 2 C-terminal" evidence="9">
    <location>
        <begin position="868"/>
        <end position="1022"/>
    </location>
</feature>
<dbReference type="SUPFAM" id="SSF64518">
    <property type="entry name" value="Phase 1 flagellin"/>
    <property type="match status" value="2"/>
</dbReference>
<evidence type="ECO:0000256" key="4">
    <source>
        <dbReference type="SAM" id="Coils"/>
    </source>
</evidence>
<dbReference type="InterPro" id="IPR010810">
    <property type="entry name" value="Flagellin_hook_IN_motif"/>
</dbReference>
<dbReference type="GO" id="GO:0005198">
    <property type="term" value="F:structural molecule activity"/>
    <property type="evidence" value="ECO:0007669"/>
    <property type="project" value="InterPro"/>
</dbReference>
<gene>
    <name evidence="10" type="primary">flaA</name>
    <name evidence="10" type="ORF">SPIL2461_LOCUS1893</name>
</gene>
<dbReference type="InterPro" id="IPR046358">
    <property type="entry name" value="Flagellin_C"/>
</dbReference>
<keyword evidence="3" id="KW-0975">Bacterial flagellum</keyword>
<evidence type="ECO:0000259" key="9">
    <source>
        <dbReference type="Pfam" id="PF07195"/>
    </source>
</evidence>
<dbReference type="SUPFAM" id="SSF101116">
    <property type="entry name" value="Flagellar export chaperone FliS"/>
    <property type="match status" value="1"/>
</dbReference>
<dbReference type="Pfam" id="PF02465">
    <property type="entry name" value="FliD_N"/>
    <property type="match status" value="1"/>
</dbReference>
<dbReference type="OrthoDB" id="8300257at2759"/>
<dbReference type="GO" id="GO:0007155">
    <property type="term" value="P:cell adhesion"/>
    <property type="evidence" value="ECO:0007669"/>
    <property type="project" value="InterPro"/>
</dbReference>
<dbReference type="PRINTS" id="PR00207">
    <property type="entry name" value="FLAGELLIN"/>
</dbReference>
<dbReference type="Pfam" id="PF00669">
    <property type="entry name" value="Flagellin_N"/>
    <property type="match status" value="2"/>
</dbReference>
<feature type="domain" description="Flagellin N-terminal" evidence="6">
    <location>
        <begin position="1553"/>
        <end position="1689"/>
    </location>
</feature>
<feature type="domain" description="Flagellin C-terminal" evidence="7">
    <location>
        <begin position="306"/>
        <end position="391"/>
    </location>
</feature>
<feature type="domain" description="Flagellin N-terminal" evidence="6">
    <location>
        <begin position="8"/>
        <end position="144"/>
    </location>
</feature>
<evidence type="ECO:0000259" key="7">
    <source>
        <dbReference type="Pfam" id="PF00700"/>
    </source>
</evidence>
<dbReference type="Pfam" id="PF07195">
    <property type="entry name" value="FliD_C"/>
    <property type="match status" value="1"/>
</dbReference>
<dbReference type="InterPro" id="IPR010809">
    <property type="entry name" value="FliD_C"/>
</dbReference>
<evidence type="ECO:0000313" key="10">
    <source>
        <dbReference type="EMBL" id="CAE7203525.1"/>
    </source>
</evidence>
<dbReference type="Gene3D" id="1.20.1330.10">
    <property type="entry name" value="f41 fragment of flagellin, N-terminal domain"/>
    <property type="match status" value="2"/>
</dbReference>
<keyword evidence="4" id="KW-0175">Coiled coil</keyword>
<evidence type="ECO:0000313" key="11">
    <source>
        <dbReference type="Proteomes" id="UP000649617"/>
    </source>
</evidence>
<feature type="domain" description="Flagellin C-terminal" evidence="7">
    <location>
        <begin position="1850"/>
        <end position="1935"/>
    </location>
</feature>
<accession>A0A812JD28</accession>
<dbReference type="InterPro" id="IPR036584">
    <property type="entry name" value="FliS_sf"/>
</dbReference>
<dbReference type="CDD" id="cd16098">
    <property type="entry name" value="FliS"/>
    <property type="match status" value="1"/>
</dbReference>
<proteinExistence type="predicted"/>
<evidence type="ECO:0000256" key="1">
    <source>
        <dbReference type="ARBA" id="ARBA00004365"/>
    </source>
</evidence>
<organism evidence="10 11">
    <name type="scientific">Symbiodinium pilosum</name>
    <name type="common">Dinoflagellate</name>
    <dbReference type="NCBI Taxonomy" id="2952"/>
    <lineage>
        <taxon>Eukaryota</taxon>
        <taxon>Sar</taxon>
        <taxon>Alveolata</taxon>
        <taxon>Dinophyceae</taxon>
        <taxon>Suessiales</taxon>
        <taxon>Symbiodiniaceae</taxon>
        <taxon>Symbiodinium</taxon>
    </lineage>
</organism>
<dbReference type="InterPro" id="IPR042187">
    <property type="entry name" value="Flagellin_C_sub2"/>
</dbReference>
<evidence type="ECO:0000259" key="6">
    <source>
        <dbReference type="Pfam" id="PF00669"/>
    </source>
</evidence>
<dbReference type="InterPro" id="IPR001492">
    <property type="entry name" value="Flagellin"/>
</dbReference>
<feature type="coiled-coil region" evidence="4">
    <location>
        <begin position="1853"/>
        <end position="1880"/>
    </location>
</feature>
<feature type="domain" description="Flagellar hook-associated protein 2 N-terminal" evidence="8">
    <location>
        <begin position="519"/>
        <end position="633"/>
    </location>
</feature>
<dbReference type="Proteomes" id="UP000649617">
    <property type="component" value="Unassembled WGS sequence"/>
</dbReference>
<dbReference type="NCBIfam" id="TIGR00208">
    <property type="entry name" value="fliS"/>
    <property type="match status" value="1"/>
</dbReference>
<dbReference type="Pfam" id="PF07196">
    <property type="entry name" value="Flagellin_IN"/>
    <property type="match status" value="3"/>
</dbReference>
<dbReference type="InterPro" id="IPR003713">
    <property type="entry name" value="FliS"/>
</dbReference>
<sequence>MSTLNVVSNFAANVAHRNLSQSSSEATNSVAKLSAGTRVLAAKDDAAALAIGSRLNSEVNSLKQAGVNAGQAISMLQIADGAMSRTNDILVRMKTLAVQSSSGQLSDTERGMLNEEYTALRSEVDRIANDTEFNGTKLLSGSDTFSATLAGTATAIEVGDGFEQVSFTNDTGAFSTGNVVQIAYDATADQFTVTNLSTSTSYTSDAGVSSPSAGDFRDVTINGAGITLKLNSLFDDTSNITADVTTQFTVAGGTSDTLSLDFRIGTGTESTEDEITVSLKSATADALNSNLGSSTIDTNTNAENAIGYIDSAIDTLAQNRAELGASQNRLEFASANIATSMENTEAARSALMDLDVASEMTKFTSKQILVQSGVSMLAQANQMPQNLLRLLGCSAGRRGPSGPLTAPAAKSAAFGAAAAAVADEQPAAARERLLDRAIEAPRRATGEAPGGAPQKLKVTLDIDEGTKQVIASLVDPETGEVKQQLPPEECEGGMSDIAINSNSLITDANGRVRFSGLQSGIDFNSAVDGIMQARRIPVDRLEAQIEDRGSKLEALSQLRALMTNMRTSLTDLYGRITLGDAGNVFATKSTFASTSRQDGGAASDAANLLGVAVTNAAETGTHEIEIDQIARAQRIGSLTFSSTTADLGSASGGAAGSIAGSIDINGRTITVDGTDSLLTLRDRINSANSGTDATGVRASIVSVAEGENVLVLTAEETGKEISLTNETGGLLSELGISNDGGATLLNELQSPRTAQFYADGLLDPDKWHSKSLNGSAALSTFGVGGGPYSFEIRDASDSLLGTVAYSGSDSVSDLAASINAVAGVSASVVTSGGTTRLEVTGDGGQAINLSGDTGSALDDLSLTNRQLIERSSNTIADLFAGTTLTLFGAERGTTIRVEVERDLNAVKTAISGFVTAYNELKSFINQQQLADPDTGEATEETGPLFRNSTLGDIERRLSSVLGNGAEGTSTAFSVLAQIGVDFVNNDALSDPLLKDTLRIDETKLDSSLLNNIDEIESLFTFGLTSSDPRVQLLNFNRNTAYDPNGYTLNLGGVGSSREHSATIVDSTATLDDGANSVGATTSGSFEINGTAITYDVTTDSLDDLADAINAAGITGVTAAVFDGESGKQLAISSSEDALTVTNDTGDLLAGLSLTTQSYLVGSANLDGAGDGSDDGSVSVSGRTLTVSDQSGAEGLRLLYTGAGDASGIDIDFSVGLGAKMFFELDALLDTESGSLEGEVDTLTEQNRLAQDRAGEMIERLDFQRERLLERFVTMEQNLARLNSILDQIRQITEAGRAMSYALARNYQTQALMTASPAELVAMLFDRAIQLLRETERAIEEGRIEARHKANAKAMDVIHHLDMTLDRDQGGEIAEQLAQLYSFALRRLAEVDRLNDPQVPRDIVALLEPLRDSWRTLARDGAAMPRPAAAPYQKQAQTKSSAASENRDRAATPPAVICATGRAEMTQPRPVGLPAKLAPGPRNGSRASAWLDRRDLQPPASARGRAKEERSSADPAHAQSAQARPAPRRRPSQSSSPRERKKTETPTMPLNVISNFAANVAHRHLQQSDAEATNSLAKLSAGTRVLSAKDDAASLAIGSRLRAEVSALRQASVNAGQAISMLQIADGAMARVDDILVRMKTLAVQASSGQLSDTERGMLNQEYTALRSEVDRIAQDTEFNGTKLLSGSSTFSATLAGTATAIEVADGIEQIAFTNDTGAFSTGNVVQVAYDATADQFTVTNLSTSTSYTSDPGVSAPSAGNFNEVTINGAGITLTLNSLFDDTSNMTADVTTQFTVAGGTSDTLSLEFKIGTGTDTTDDVTIDLASVQASALGTGLDTSTVDTSANATTAITAVNEAIDNLAVARAQLGAAQNRLEFAAANIATTMENTEASRSALMDLDVAAEMSNFTSKQILVQAGVSMLAQANQLPQNLMRLFQ</sequence>
<feature type="compositionally biased region" description="Polar residues" evidence="5">
    <location>
        <begin position="1433"/>
        <end position="1443"/>
    </location>
</feature>
<name>A0A812JD28_SYMPI</name>
<dbReference type="Gene3D" id="6.10.10.10">
    <property type="entry name" value="Flagellar export chaperone, C-terminal domain"/>
    <property type="match status" value="2"/>
</dbReference>
<evidence type="ECO:0000256" key="3">
    <source>
        <dbReference type="ARBA" id="ARBA00023143"/>
    </source>
</evidence>
<dbReference type="Gene3D" id="3.30.70.2120">
    <property type="match status" value="2"/>
</dbReference>
<dbReference type="EMBL" id="CAJNIZ010001942">
    <property type="protein sequence ID" value="CAE7203525.1"/>
    <property type="molecule type" value="Genomic_DNA"/>
</dbReference>
<keyword evidence="2" id="KW-0964">Secreted</keyword>
<feature type="compositionally biased region" description="Low complexity" evidence="5">
    <location>
        <begin position="1514"/>
        <end position="1524"/>
    </location>
</feature>
<dbReference type="PANTHER" id="PTHR42792">
    <property type="entry name" value="FLAGELLIN"/>
    <property type="match status" value="1"/>
</dbReference>
<protein>
    <submittedName>
        <fullName evidence="10">FlaA protein</fullName>
    </submittedName>
</protein>
<dbReference type="Pfam" id="PF02561">
    <property type="entry name" value="FliS"/>
    <property type="match status" value="1"/>
</dbReference>
<dbReference type="Pfam" id="PF00700">
    <property type="entry name" value="Flagellin_C"/>
    <property type="match status" value="2"/>
</dbReference>
<dbReference type="InterPro" id="IPR001029">
    <property type="entry name" value="Flagellin_N"/>
</dbReference>
<evidence type="ECO:0000256" key="5">
    <source>
        <dbReference type="SAM" id="MobiDB-lite"/>
    </source>
</evidence>
<dbReference type="PANTHER" id="PTHR42792:SF2">
    <property type="entry name" value="FLAGELLIN"/>
    <property type="match status" value="1"/>
</dbReference>
<evidence type="ECO:0000259" key="8">
    <source>
        <dbReference type="Pfam" id="PF02465"/>
    </source>
</evidence>
<dbReference type="InterPro" id="IPR003481">
    <property type="entry name" value="FliD_N"/>
</dbReference>
<comment type="subcellular location">
    <subcellularLocation>
        <location evidence="1">Bacterial flagellum</location>
    </subcellularLocation>
</comment>
<reference evidence="10" key="1">
    <citation type="submission" date="2021-02" db="EMBL/GenBank/DDBJ databases">
        <authorList>
            <person name="Dougan E. K."/>
            <person name="Rhodes N."/>
            <person name="Thang M."/>
            <person name="Chan C."/>
        </authorList>
    </citation>
    <scope>NUCLEOTIDE SEQUENCE</scope>
</reference>